<dbReference type="GO" id="GO:0016433">
    <property type="term" value="F:rRNA (adenine) methyltransferase activity"/>
    <property type="evidence" value="ECO:0007669"/>
    <property type="project" value="TreeGrafter"/>
</dbReference>
<reference evidence="8 9" key="1">
    <citation type="journal article" date="2013" name="PLoS Genet.">
        <title>Genomic mechanisms accounting for the adaptation to parasitism in nematode-trapping fungi.</title>
        <authorList>
            <person name="Meerupati T."/>
            <person name="Andersson K.M."/>
            <person name="Friman E."/>
            <person name="Kumar D."/>
            <person name="Tunlid A."/>
            <person name="Ahren D."/>
        </authorList>
    </citation>
    <scope>NUCLEOTIDE SEQUENCE [LARGE SCALE GENOMIC DNA]</scope>
    <source>
        <strain evidence="8 9">CBS 200.50</strain>
    </source>
</reference>
<feature type="compositionally biased region" description="Low complexity" evidence="7">
    <location>
        <begin position="207"/>
        <end position="221"/>
    </location>
</feature>
<evidence type="ECO:0000256" key="7">
    <source>
        <dbReference type="SAM" id="MobiDB-lite"/>
    </source>
</evidence>
<reference evidence="9" key="2">
    <citation type="submission" date="2013-04" db="EMBL/GenBank/DDBJ databases">
        <title>Genomic mechanisms accounting for the adaptation to parasitism in nematode-trapping fungi.</title>
        <authorList>
            <person name="Ahren D.G."/>
        </authorList>
    </citation>
    <scope>NUCLEOTIDE SEQUENCE [LARGE SCALE GENOMIC DNA]</scope>
    <source>
        <strain evidence="9">CBS 200.50</strain>
    </source>
</reference>
<proteinExistence type="inferred from homology"/>
<dbReference type="GO" id="GO:0042273">
    <property type="term" value="P:ribosomal large subunit biogenesis"/>
    <property type="evidence" value="ECO:0007669"/>
    <property type="project" value="TreeGrafter"/>
</dbReference>
<keyword evidence="4 6" id="KW-0949">S-adenosyl-L-methionine</keyword>
<dbReference type="Pfam" id="PF05148">
    <property type="entry name" value="Methyltransf_8"/>
    <property type="match status" value="1"/>
</dbReference>
<dbReference type="InterPro" id="IPR007823">
    <property type="entry name" value="RRP8"/>
</dbReference>
<evidence type="ECO:0000256" key="5">
    <source>
        <dbReference type="ARBA" id="ARBA00023242"/>
    </source>
</evidence>
<evidence type="ECO:0000256" key="2">
    <source>
        <dbReference type="ARBA" id="ARBA00022603"/>
    </source>
</evidence>
<dbReference type="Gene3D" id="1.10.10.2150">
    <property type="entry name" value="Ribosomal RNA-processing protein 8, N-terminal domain"/>
    <property type="match status" value="1"/>
</dbReference>
<feature type="non-terminal residue" evidence="8">
    <location>
        <position position="279"/>
    </location>
</feature>
<keyword evidence="9" id="KW-1185">Reference proteome</keyword>
<gene>
    <name evidence="8" type="ORF">H072_1133</name>
</gene>
<comment type="subcellular location">
    <subcellularLocation>
        <location evidence="6">Nucleus</location>
        <location evidence="6">Nucleolus</location>
    </subcellularLocation>
</comment>
<keyword evidence="1 6" id="KW-0698">rRNA processing</keyword>
<dbReference type="OrthoDB" id="10258825at2759"/>
<organism evidence="8 9">
    <name type="scientific">Dactylellina haptotyla (strain CBS 200.50)</name>
    <name type="common">Nematode-trapping fungus</name>
    <name type="synonym">Monacrosporium haptotylum</name>
    <dbReference type="NCBI Taxonomy" id="1284197"/>
    <lineage>
        <taxon>Eukaryota</taxon>
        <taxon>Fungi</taxon>
        <taxon>Dikarya</taxon>
        <taxon>Ascomycota</taxon>
        <taxon>Pezizomycotina</taxon>
        <taxon>Orbiliomycetes</taxon>
        <taxon>Orbiliales</taxon>
        <taxon>Orbiliaceae</taxon>
        <taxon>Dactylellina</taxon>
    </lineage>
</organism>
<dbReference type="PANTHER" id="PTHR12787">
    <property type="entry name" value="RIBOSOMAL RNA-PROCESSING PROTEIN 8"/>
    <property type="match status" value="1"/>
</dbReference>
<feature type="compositionally biased region" description="Basic and acidic residues" evidence="7">
    <location>
        <begin position="97"/>
        <end position="106"/>
    </location>
</feature>
<comment type="caution">
    <text evidence="8">The sequence shown here is derived from an EMBL/GenBank/DDBJ whole genome shotgun (WGS) entry which is preliminary data.</text>
</comment>
<feature type="compositionally biased region" description="Basic residues" evidence="7">
    <location>
        <begin position="107"/>
        <end position="116"/>
    </location>
</feature>
<evidence type="ECO:0000256" key="3">
    <source>
        <dbReference type="ARBA" id="ARBA00022679"/>
    </source>
</evidence>
<dbReference type="InterPro" id="IPR042036">
    <property type="entry name" value="RRP8_N"/>
</dbReference>
<evidence type="ECO:0000256" key="4">
    <source>
        <dbReference type="ARBA" id="ARBA00022691"/>
    </source>
</evidence>
<dbReference type="Proteomes" id="UP000015100">
    <property type="component" value="Unassembled WGS sequence"/>
</dbReference>
<evidence type="ECO:0000256" key="1">
    <source>
        <dbReference type="ARBA" id="ARBA00022552"/>
    </source>
</evidence>
<dbReference type="AlphaFoldDB" id="S8AVA3"/>
<dbReference type="HOGENOM" id="CLU_1003068_0_0_1"/>
<protein>
    <recommendedName>
        <fullName evidence="6">Ribosomal RNA-processing protein 8</fullName>
        <ecNumber evidence="6">2.1.1.-</ecNumber>
    </recommendedName>
</protein>
<feature type="compositionally biased region" description="Basic and acidic residues" evidence="7">
    <location>
        <begin position="171"/>
        <end position="204"/>
    </location>
</feature>
<sequence>MFAVPAFSSLSSASLKSSFGKGAGNSSDAIAADPNNSSKSNHRKRKRSQAAESSAAVDISPENIGELWSKVVEGKGESSTKGAGNAPKVGAATDGPDGGRAEGNKKDKSRKKRKHDSKSADGPDLKQKIDHEHTRSETVSNGEPESLKRQPSGLQHSGVEVAEGRMSINSKRNDDNKTGRRDEKANQKKDRKQEKKEKQTKNEDPFTTALAAAATAVSETTIDTSSKAPTLTPLQEKMRQKLSGARFRHLNQLLYTTPSQDSLTLFKSQPEMFRDYHAG</sequence>
<feature type="compositionally biased region" description="Basic and acidic residues" evidence="7">
    <location>
        <begin position="117"/>
        <end position="136"/>
    </location>
</feature>
<comment type="function">
    <text evidence="6">S-adenosyl-L-methionine-dependent methyltransferase that specifically methylates the N(1) position of adenine in helix 25.1 in 25S rRNA. Required both for ribosomal 40S and 60S subunits biogenesis. Required for efficient pre-rRNA cleavage at site A2.</text>
</comment>
<comment type="similarity">
    <text evidence="6">Belongs to the methyltransferase superfamily. RRP8 family.</text>
</comment>
<dbReference type="EMBL" id="AQGS01000031">
    <property type="protein sequence ID" value="EPS44871.1"/>
    <property type="molecule type" value="Genomic_DNA"/>
</dbReference>
<evidence type="ECO:0000313" key="9">
    <source>
        <dbReference type="Proteomes" id="UP000015100"/>
    </source>
</evidence>
<feature type="region of interest" description="Disordered" evidence="7">
    <location>
        <begin position="1"/>
        <end position="235"/>
    </location>
</feature>
<evidence type="ECO:0000313" key="8">
    <source>
        <dbReference type="EMBL" id="EPS44871.1"/>
    </source>
</evidence>
<dbReference type="STRING" id="1284197.S8AVA3"/>
<feature type="compositionally biased region" description="Polar residues" evidence="7">
    <location>
        <begin position="222"/>
        <end position="233"/>
    </location>
</feature>
<dbReference type="eggNOG" id="KOG3045">
    <property type="taxonomic scope" value="Eukaryota"/>
</dbReference>
<feature type="compositionally biased region" description="Low complexity" evidence="7">
    <location>
        <begin position="1"/>
        <end position="20"/>
    </location>
</feature>
<keyword evidence="5 6" id="KW-0539">Nucleus</keyword>
<evidence type="ECO:0000256" key="6">
    <source>
        <dbReference type="RuleBase" id="RU365074"/>
    </source>
</evidence>
<dbReference type="PANTHER" id="PTHR12787:SF0">
    <property type="entry name" value="RIBOSOMAL RNA-PROCESSING PROTEIN 8"/>
    <property type="match status" value="1"/>
</dbReference>
<keyword evidence="3 6" id="KW-0808">Transferase</keyword>
<dbReference type="EC" id="2.1.1.-" evidence="6"/>
<accession>S8AVA3</accession>
<dbReference type="GO" id="GO:0005730">
    <property type="term" value="C:nucleolus"/>
    <property type="evidence" value="ECO:0007669"/>
    <property type="project" value="UniProtKB-SubCell"/>
</dbReference>
<keyword evidence="2 6" id="KW-0489">Methyltransferase</keyword>
<name>S8AVA3_DACHA</name>